<dbReference type="Gene3D" id="3.40.30.10">
    <property type="entry name" value="Glutaredoxin"/>
    <property type="match status" value="1"/>
</dbReference>
<feature type="signal peptide" evidence="5">
    <location>
        <begin position="1"/>
        <end position="23"/>
    </location>
</feature>
<evidence type="ECO:0000256" key="4">
    <source>
        <dbReference type="ARBA" id="ARBA00023284"/>
    </source>
</evidence>
<keyword evidence="5" id="KW-0732">Signal</keyword>
<dbReference type="CDD" id="cd02966">
    <property type="entry name" value="TlpA_like_family"/>
    <property type="match status" value="1"/>
</dbReference>
<dbReference type="PANTHER" id="PTHR42852:SF6">
    <property type="entry name" value="THIOL:DISULFIDE INTERCHANGE PROTEIN DSBE"/>
    <property type="match status" value="1"/>
</dbReference>
<feature type="domain" description="Thioredoxin" evidence="6">
    <location>
        <begin position="321"/>
        <end position="476"/>
    </location>
</feature>
<dbReference type="InterPro" id="IPR050553">
    <property type="entry name" value="Thioredoxin_ResA/DsbE_sf"/>
</dbReference>
<keyword evidence="4" id="KW-0676">Redox-active center</keyword>
<reference evidence="7 8" key="1">
    <citation type="submission" date="2020-08" db="EMBL/GenBank/DDBJ databases">
        <title>Genome public.</title>
        <authorList>
            <person name="Liu C."/>
            <person name="Sun Q."/>
        </authorList>
    </citation>
    <scope>NUCLEOTIDE SEQUENCE [LARGE SCALE GENOMIC DNA]</scope>
    <source>
        <strain evidence="7 8">NSJ-56</strain>
    </source>
</reference>
<keyword evidence="8" id="KW-1185">Reference proteome</keyword>
<evidence type="ECO:0000256" key="3">
    <source>
        <dbReference type="ARBA" id="ARBA00023157"/>
    </source>
</evidence>
<dbReference type="PANTHER" id="PTHR42852">
    <property type="entry name" value="THIOL:DISULFIDE INTERCHANGE PROTEIN DSBE"/>
    <property type="match status" value="1"/>
</dbReference>
<feature type="chain" id="PRO_5046660585" evidence="5">
    <location>
        <begin position="24"/>
        <end position="477"/>
    </location>
</feature>
<evidence type="ECO:0000256" key="5">
    <source>
        <dbReference type="SAM" id="SignalP"/>
    </source>
</evidence>
<name>A0ABR7CWY0_9BACT</name>
<keyword evidence="3" id="KW-1015">Disulfide bond</keyword>
<dbReference type="InterPro" id="IPR036249">
    <property type="entry name" value="Thioredoxin-like_sf"/>
</dbReference>
<evidence type="ECO:0000256" key="1">
    <source>
        <dbReference type="ARBA" id="ARBA00004196"/>
    </source>
</evidence>
<dbReference type="Pfam" id="PF13905">
    <property type="entry name" value="Thioredoxin_8"/>
    <property type="match status" value="1"/>
</dbReference>
<evidence type="ECO:0000313" key="8">
    <source>
        <dbReference type="Proteomes" id="UP000646484"/>
    </source>
</evidence>
<sequence>MKRKVILVVVAILCLLGSGYAQKTEKMKVREWQSPVLKSARTCLEVQVQGYEPGMKKEGYLSWGGFLPGKQEFALDENGKTLIEFEQHGSLLLNLSLACMDRELEIVLNPGENARLYVNTKETRGEFEGDYSELNQYLLCRGERNRSYPVDLEKIKGMTENEYILYCKELYDSRLKESSKQKKKQGEGWFRYAQLEALLDCAEDIYSMNPNFEKAYQGAKDSRELPYTKYPCFNILQPIFLEAGYDLMLLPEHSINKMLSYFRKEEQLQAFLENKGGYLLDLQKAHVCHLRVNNDLPLKKEHLTLMQTASPYVKELFTDIYEKGNKAWAEHLAKPGYKIGKVPDVPKEQVFDSIMTGYRGEVVFVDFWYVYCKSCLKAMNEMEEVKQEFEKKGVKFLFITGAKASPEERWLKMIPDMSGDHYRVTNETYRYLIDEQFKMGGLPHYLIVDREGNIKHSFRGFMGREKMREVLENELKN</sequence>
<accession>A0ABR7CWY0</accession>
<dbReference type="PROSITE" id="PS51352">
    <property type="entry name" value="THIOREDOXIN_2"/>
    <property type="match status" value="1"/>
</dbReference>
<gene>
    <name evidence="7" type="ORF">H8S64_03220</name>
</gene>
<dbReference type="EMBL" id="JACOOH010000001">
    <property type="protein sequence ID" value="MBC5620104.1"/>
    <property type="molecule type" value="Genomic_DNA"/>
</dbReference>
<dbReference type="InterPro" id="IPR012336">
    <property type="entry name" value="Thioredoxin-like_fold"/>
</dbReference>
<protein>
    <submittedName>
        <fullName evidence="7">TlpA family protein disulfide reductase</fullName>
    </submittedName>
</protein>
<organism evidence="7 8">
    <name type="scientific">Butyricimonas hominis</name>
    <dbReference type="NCBI Taxonomy" id="2763032"/>
    <lineage>
        <taxon>Bacteria</taxon>
        <taxon>Pseudomonadati</taxon>
        <taxon>Bacteroidota</taxon>
        <taxon>Bacteroidia</taxon>
        <taxon>Bacteroidales</taxon>
        <taxon>Odoribacteraceae</taxon>
        <taxon>Butyricimonas</taxon>
    </lineage>
</organism>
<proteinExistence type="predicted"/>
<evidence type="ECO:0000313" key="7">
    <source>
        <dbReference type="EMBL" id="MBC5620104.1"/>
    </source>
</evidence>
<keyword evidence="2" id="KW-0201">Cytochrome c-type biogenesis</keyword>
<dbReference type="SUPFAM" id="SSF52833">
    <property type="entry name" value="Thioredoxin-like"/>
    <property type="match status" value="1"/>
</dbReference>
<evidence type="ECO:0000259" key="6">
    <source>
        <dbReference type="PROSITE" id="PS51352"/>
    </source>
</evidence>
<dbReference type="Proteomes" id="UP000646484">
    <property type="component" value="Unassembled WGS sequence"/>
</dbReference>
<comment type="subcellular location">
    <subcellularLocation>
        <location evidence="1">Cell envelope</location>
    </subcellularLocation>
</comment>
<dbReference type="RefSeq" id="WP_176554988.1">
    <property type="nucleotide sequence ID" value="NZ_JACOOH010000001.1"/>
</dbReference>
<comment type="caution">
    <text evidence="7">The sequence shown here is derived from an EMBL/GenBank/DDBJ whole genome shotgun (WGS) entry which is preliminary data.</text>
</comment>
<dbReference type="InterPro" id="IPR013766">
    <property type="entry name" value="Thioredoxin_domain"/>
</dbReference>
<evidence type="ECO:0000256" key="2">
    <source>
        <dbReference type="ARBA" id="ARBA00022748"/>
    </source>
</evidence>